<dbReference type="CDD" id="cd00093">
    <property type="entry name" value="HTH_XRE"/>
    <property type="match status" value="1"/>
</dbReference>
<dbReference type="SUPFAM" id="SSF51306">
    <property type="entry name" value="LexA/Signal peptidase"/>
    <property type="match status" value="1"/>
</dbReference>
<dbReference type="PANTHER" id="PTHR40661">
    <property type="match status" value="1"/>
</dbReference>
<dbReference type="Gene3D" id="2.10.109.10">
    <property type="entry name" value="Umud Fragment, subunit A"/>
    <property type="match status" value="1"/>
</dbReference>
<protein>
    <submittedName>
        <fullName evidence="5">S24 family peptidase</fullName>
    </submittedName>
</protein>
<evidence type="ECO:0000256" key="1">
    <source>
        <dbReference type="ARBA" id="ARBA00023015"/>
    </source>
</evidence>
<dbReference type="RefSeq" id="WP_306727845.1">
    <property type="nucleotide sequence ID" value="NZ_JAVDDT010000003.1"/>
</dbReference>
<keyword evidence="2" id="KW-0238">DNA-binding</keyword>
<evidence type="ECO:0000256" key="2">
    <source>
        <dbReference type="ARBA" id="ARBA00023125"/>
    </source>
</evidence>
<keyword evidence="1" id="KW-0805">Transcription regulation</keyword>
<keyword evidence="3" id="KW-0804">Transcription</keyword>
<dbReference type="PANTHER" id="PTHR40661:SF3">
    <property type="entry name" value="FELS-1 PROPHAGE TRANSCRIPTIONAL REGULATOR"/>
    <property type="match status" value="1"/>
</dbReference>
<dbReference type="EMBL" id="JAVDDT010000003">
    <property type="protein sequence ID" value="MDQ2069344.1"/>
    <property type="molecule type" value="Genomic_DNA"/>
</dbReference>
<gene>
    <name evidence="5" type="ORF">RBH19_05630</name>
</gene>
<dbReference type="InterPro" id="IPR039418">
    <property type="entry name" value="LexA-like"/>
</dbReference>
<dbReference type="Proteomes" id="UP001239019">
    <property type="component" value="Unassembled WGS sequence"/>
</dbReference>
<dbReference type="CDD" id="cd06529">
    <property type="entry name" value="S24_LexA-like"/>
    <property type="match status" value="1"/>
</dbReference>
<feature type="domain" description="HTH cro/C1-type" evidence="4">
    <location>
        <begin position="19"/>
        <end position="59"/>
    </location>
</feature>
<dbReference type="Gene3D" id="1.10.260.40">
    <property type="entry name" value="lambda repressor-like DNA-binding domains"/>
    <property type="match status" value="1"/>
</dbReference>
<evidence type="ECO:0000313" key="6">
    <source>
        <dbReference type="Proteomes" id="UP001239019"/>
    </source>
</evidence>
<dbReference type="PROSITE" id="PS50943">
    <property type="entry name" value="HTH_CROC1"/>
    <property type="match status" value="1"/>
</dbReference>
<proteinExistence type="predicted"/>
<dbReference type="InterPro" id="IPR015927">
    <property type="entry name" value="Peptidase_S24_S26A/B/C"/>
</dbReference>
<evidence type="ECO:0000313" key="5">
    <source>
        <dbReference type="EMBL" id="MDQ2069344.1"/>
    </source>
</evidence>
<dbReference type="SUPFAM" id="SSF47413">
    <property type="entry name" value="lambda repressor-like DNA-binding domains"/>
    <property type="match status" value="1"/>
</dbReference>
<keyword evidence="6" id="KW-1185">Reference proteome</keyword>
<sequence length="213" mass="23188">MLKARLRRCAELVGNGASLARATGIPRRTLETYLSGIAEPKASRLNRIARAAGVSGHWLLTGVGPERPDDETAVAEFVAIERPAVGQVGDVVTSGGDEAGYSRIAFQRDWLRRNGWTEDALRLVETRGDGMAPTVHDGSLLLVDTSLDDIREEGVYVLEGQDALMVRRIQFDLEGGVIATSDNPAYREQYLQRERAGDLAVFGKVVWVGNPLS</sequence>
<name>A0ABU0W5X4_9GAMM</name>
<evidence type="ECO:0000259" key="4">
    <source>
        <dbReference type="PROSITE" id="PS50943"/>
    </source>
</evidence>
<evidence type="ECO:0000256" key="3">
    <source>
        <dbReference type="ARBA" id="ARBA00023163"/>
    </source>
</evidence>
<comment type="caution">
    <text evidence="5">The sequence shown here is derived from an EMBL/GenBank/DDBJ whole genome shotgun (WGS) entry which is preliminary data.</text>
</comment>
<dbReference type="InterPro" id="IPR001387">
    <property type="entry name" value="Cro/C1-type_HTH"/>
</dbReference>
<dbReference type="Pfam" id="PF01381">
    <property type="entry name" value="HTH_3"/>
    <property type="match status" value="1"/>
</dbReference>
<dbReference type="InterPro" id="IPR010982">
    <property type="entry name" value="Lambda_DNA-bd_dom_sf"/>
</dbReference>
<dbReference type="InterPro" id="IPR036286">
    <property type="entry name" value="LexA/Signal_pep-like_sf"/>
</dbReference>
<accession>A0ABU0W5X4</accession>
<organism evidence="5 6">
    <name type="scientific">Natronospira bacteriovora</name>
    <dbReference type="NCBI Taxonomy" id="3069753"/>
    <lineage>
        <taxon>Bacteria</taxon>
        <taxon>Pseudomonadati</taxon>
        <taxon>Pseudomonadota</taxon>
        <taxon>Gammaproteobacteria</taxon>
        <taxon>Natronospirales</taxon>
        <taxon>Natronospiraceae</taxon>
        <taxon>Natronospira</taxon>
    </lineage>
</organism>
<dbReference type="Pfam" id="PF00717">
    <property type="entry name" value="Peptidase_S24"/>
    <property type="match status" value="1"/>
</dbReference>
<reference evidence="5 6" key="1">
    <citation type="submission" date="2023-08" db="EMBL/GenBank/DDBJ databases">
        <title>Whole-genome sequencing of halo(alkali)philic microorganisms from hypersaline lakes.</title>
        <authorList>
            <person name="Sorokin D.Y."/>
            <person name="Abbas B."/>
            <person name="Merkel A.Y."/>
        </authorList>
    </citation>
    <scope>NUCLEOTIDE SEQUENCE [LARGE SCALE GENOMIC DNA]</scope>
    <source>
        <strain evidence="5 6">AB-CW4</strain>
    </source>
</reference>